<dbReference type="STRING" id="745531.A0A0C3NWY6"/>
<evidence type="ECO:0000256" key="4">
    <source>
        <dbReference type="PROSITE-ProRule" id="PRU00175"/>
    </source>
</evidence>
<organism evidence="7 8">
    <name type="scientific">Phlebiopsis gigantea (strain 11061_1 CR5-6)</name>
    <name type="common">White-rot fungus</name>
    <name type="synonym">Peniophora gigantea</name>
    <dbReference type="NCBI Taxonomy" id="745531"/>
    <lineage>
        <taxon>Eukaryota</taxon>
        <taxon>Fungi</taxon>
        <taxon>Dikarya</taxon>
        <taxon>Basidiomycota</taxon>
        <taxon>Agaricomycotina</taxon>
        <taxon>Agaricomycetes</taxon>
        <taxon>Polyporales</taxon>
        <taxon>Phanerochaetaceae</taxon>
        <taxon>Phlebiopsis</taxon>
    </lineage>
</organism>
<dbReference type="HOGENOM" id="CLU_018730_0_0_1"/>
<dbReference type="OrthoDB" id="6105938at2759"/>
<evidence type="ECO:0000313" key="7">
    <source>
        <dbReference type="EMBL" id="KIP09944.1"/>
    </source>
</evidence>
<dbReference type="AlphaFoldDB" id="A0A0C3NWY6"/>
<keyword evidence="2 4" id="KW-0863">Zinc-finger</keyword>
<name>A0A0C3NWY6_PHLG1</name>
<reference evidence="7 8" key="1">
    <citation type="journal article" date="2014" name="PLoS Genet.">
        <title>Analysis of the Phlebiopsis gigantea genome, transcriptome and secretome provides insight into its pioneer colonization strategies of wood.</title>
        <authorList>
            <person name="Hori C."/>
            <person name="Ishida T."/>
            <person name="Igarashi K."/>
            <person name="Samejima M."/>
            <person name="Suzuki H."/>
            <person name="Master E."/>
            <person name="Ferreira P."/>
            <person name="Ruiz-Duenas F.J."/>
            <person name="Held B."/>
            <person name="Canessa P."/>
            <person name="Larrondo L.F."/>
            <person name="Schmoll M."/>
            <person name="Druzhinina I.S."/>
            <person name="Kubicek C.P."/>
            <person name="Gaskell J.A."/>
            <person name="Kersten P."/>
            <person name="St John F."/>
            <person name="Glasner J."/>
            <person name="Sabat G."/>
            <person name="Splinter BonDurant S."/>
            <person name="Syed K."/>
            <person name="Yadav J."/>
            <person name="Mgbeahuruike A.C."/>
            <person name="Kovalchuk A."/>
            <person name="Asiegbu F.O."/>
            <person name="Lackner G."/>
            <person name="Hoffmeister D."/>
            <person name="Rencoret J."/>
            <person name="Gutierrez A."/>
            <person name="Sun H."/>
            <person name="Lindquist E."/>
            <person name="Barry K."/>
            <person name="Riley R."/>
            <person name="Grigoriev I.V."/>
            <person name="Henrissat B."/>
            <person name="Kues U."/>
            <person name="Berka R.M."/>
            <person name="Martinez A.T."/>
            <person name="Covert S.F."/>
            <person name="Blanchette R.A."/>
            <person name="Cullen D."/>
        </authorList>
    </citation>
    <scope>NUCLEOTIDE SEQUENCE [LARGE SCALE GENOMIC DNA]</scope>
    <source>
        <strain evidence="7 8">11061_1 CR5-6</strain>
    </source>
</reference>
<feature type="region of interest" description="Disordered" evidence="5">
    <location>
        <begin position="436"/>
        <end position="582"/>
    </location>
</feature>
<evidence type="ECO:0000256" key="1">
    <source>
        <dbReference type="ARBA" id="ARBA00022723"/>
    </source>
</evidence>
<evidence type="ECO:0000256" key="3">
    <source>
        <dbReference type="ARBA" id="ARBA00022833"/>
    </source>
</evidence>
<dbReference type="PROSITE" id="PS50089">
    <property type="entry name" value="ZF_RING_2"/>
    <property type="match status" value="1"/>
</dbReference>
<dbReference type="SUPFAM" id="SSF57850">
    <property type="entry name" value="RING/U-box"/>
    <property type="match status" value="1"/>
</dbReference>
<keyword evidence="1" id="KW-0479">Metal-binding</keyword>
<dbReference type="PANTHER" id="PTHR48125">
    <property type="entry name" value="LP07818P1"/>
    <property type="match status" value="1"/>
</dbReference>
<protein>
    <recommendedName>
        <fullName evidence="6">RING-type domain-containing protein</fullName>
    </recommendedName>
</protein>
<evidence type="ECO:0000256" key="2">
    <source>
        <dbReference type="ARBA" id="ARBA00022771"/>
    </source>
</evidence>
<evidence type="ECO:0000259" key="6">
    <source>
        <dbReference type="PROSITE" id="PS50089"/>
    </source>
</evidence>
<dbReference type="InterPro" id="IPR001841">
    <property type="entry name" value="Znf_RING"/>
</dbReference>
<feature type="compositionally biased region" description="Polar residues" evidence="5">
    <location>
        <begin position="142"/>
        <end position="152"/>
    </location>
</feature>
<accession>A0A0C3NWY6</accession>
<proteinExistence type="predicted"/>
<dbReference type="InterPro" id="IPR013083">
    <property type="entry name" value="Znf_RING/FYVE/PHD"/>
</dbReference>
<dbReference type="GO" id="GO:0008270">
    <property type="term" value="F:zinc ion binding"/>
    <property type="evidence" value="ECO:0007669"/>
    <property type="project" value="UniProtKB-KW"/>
</dbReference>
<feature type="compositionally biased region" description="Polar residues" evidence="5">
    <location>
        <begin position="102"/>
        <end position="127"/>
    </location>
</feature>
<dbReference type="PANTHER" id="PTHR48125:SF10">
    <property type="entry name" value="OS12G0136300 PROTEIN"/>
    <property type="match status" value="1"/>
</dbReference>
<feature type="compositionally biased region" description="Acidic residues" evidence="5">
    <location>
        <begin position="444"/>
        <end position="460"/>
    </location>
</feature>
<feature type="compositionally biased region" description="Basic residues" evidence="5">
    <location>
        <begin position="65"/>
        <end position="76"/>
    </location>
</feature>
<dbReference type="InterPro" id="IPR018957">
    <property type="entry name" value="Znf_C3HC4_RING-type"/>
</dbReference>
<evidence type="ECO:0000313" key="8">
    <source>
        <dbReference type="Proteomes" id="UP000053257"/>
    </source>
</evidence>
<evidence type="ECO:0000256" key="5">
    <source>
        <dbReference type="SAM" id="MobiDB-lite"/>
    </source>
</evidence>
<feature type="compositionally biased region" description="Basic and acidic residues" evidence="5">
    <location>
        <begin position="483"/>
        <end position="497"/>
    </location>
</feature>
<dbReference type="Pfam" id="PF00097">
    <property type="entry name" value="zf-C3HC4"/>
    <property type="match status" value="1"/>
</dbReference>
<dbReference type="Proteomes" id="UP000053257">
    <property type="component" value="Unassembled WGS sequence"/>
</dbReference>
<gene>
    <name evidence="7" type="ORF">PHLGIDRAFT_11632</name>
</gene>
<sequence>MSTNEMASTRFGKKRKLSEQTEGSGPSAKKARSGEENENGSGMGERDAARKNMPLHKPGEPNAKEKKKRRKKRRKVSIVQQNGAGPQAAAEGTSPVRARSEPMSNASASDSKNGTAGPSRVSPTPSVASDKAKTPAPAPTRESATPQRTMSAATDKGKGRATSPQASNLTAEADAQALTAHRSLLSAMLPSLTCQICLLLMSRPFSLAPCGHVSCHTCLVSWFSNEPGTLGQAIPPAEPPPNENGLEADGPVVNGNVVPAPPPPPPPPPPVIRRKKTCPHCRAVVRDKPAEVWSMKDMVSAVVRSGLADPESVPLDLREGAEPSSDASTADPWKDIFRHREADLAPFASLAMREHMGIRDEEDGGVYRCVDCTHEIWDGACSSCGRVYLGHRLDFDSDSQDDDLDHLWMQSDLDDEDDIDRINLFRHLVDAEHLGELGLGPHDLDDDEDDDEDDGDEDELGGGGEPHVHLPQIQWLGNIPVEEGSHHEESSSEHGEGIESGSDSEEGYESSFIDDDNDGDNDLIEIPGPPSFAQRPPSPPLAPPLRRSGRRHPPVIVVSSDEEDDGNEEKMEELSDDEDDDE</sequence>
<feature type="region of interest" description="Disordered" evidence="5">
    <location>
        <begin position="1"/>
        <end position="168"/>
    </location>
</feature>
<dbReference type="EMBL" id="KN840460">
    <property type="protein sequence ID" value="KIP09944.1"/>
    <property type="molecule type" value="Genomic_DNA"/>
</dbReference>
<dbReference type="Gene3D" id="3.30.40.10">
    <property type="entry name" value="Zinc/RING finger domain, C3HC4 (zinc finger)"/>
    <property type="match status" value="1"/>
</dbReference>
<keyword evidence="8" id="KW-1185">Reference proteome</keyword>
<feature type="compositionally biased region" description="Acidic residues" evidence="5">
    <location>
        <begin position="502"/>
        <end position="523"/>
    </location>
</feature>
<feature type="domain" description="RING-type" evidence="6">
    <location>
        <begin position="194"/>
        <end position="282"/>
    </location>
</feature>
<keyword evidence="3" id="KW-0862">Zinc</keyword>